<keyword evidence="10" id="KW-1185">Reference proteome</keyword>
<keyword evidence="3" id="KW-1003">Cell membrane</keyword>
<evidence type="ECO:0000256" key="2">
    <source>
        <dbReference type="ARBA" id="ARBA00006683"/>
    </source>
</evidence>
<dbReference type="RefSeq" id="WP_190238826.1">
    <property type="nucleotide sequence ID" value="NZ_QFGA01000001.1"/>
</dbReference>
<evidence type="ECO:0000256" key="6">
    <source>
        <dbReference type="ARBA" id="ARBA00023136"/>
    </source>
</evidence>
<evidence type="ECO:0000256" key="7">
    <source>
        <dbReference type="SAM" id="Phobius"/>
    </source>
</evidence>
<proteinExistence type="inferred from homology"/>
<keyword evidence="6 7" id="KW-0472">Membrane</keyword>
<feature type="transmembrane region" description="Helical" evidence="7">
    <location>
        <begin position="12"/>
        <end position="35"/>
    </location>
</feature>
<evidence type="ECO:0000256" key="1">
    <source>
        <dbReference type="ARBA" id="ARBA00004651"/>
    </source>
</evidence>
<evidence type="ECO:0000256" key="4">
    <source>
        <dbReference type="ARBA" id="ARBA00022692"/>
    </source>
</evidence>
<comment type="similarity">
    <text evidence="2">Belongs to the CpsC/CapA family.</text>
</comment>
<dbReference type="AlphaFoldDB" id="A0A4Y7RC65"/>
<gene>
    <name evidence="9" type="primary">cap8A_2</name>
    <name evidence="9" type="ORF">Psch_00137</name>
</gene>
<evidence type="ECO:0000313" key="10">
    <source>
        <dbReference type="Proteomes" id="UP000298324"/>
    </source>
</evidence>
<reference evidence="9 10" key="1">
    <citation type="journal article" date="2018" name="Environ. Microbiol.">
        <title>Novel energy conservation strategies and behaviour of Pelotomaculum schinkii driving syntrophic propionate catabolism.</title>
        <authorList>
            <person name="Hidalgo-Ahumada C.A.P."/>
            <person name="Nobu M.K."/>
            <person name="Narihiro T."/>
            <person name="Tamaki H."/>
            <person name="Liu W.T."/>
            <person name="Kamagata Y."/>
            <person name="Stams A.J.M."/>
            <person name="Imachi H."/>
            <person name="Sousa D.Z."/>
        </authorList>
    </citation>
    <scope>NUCLEOTIDE SEQUENCE [LARGE SCALE GENOMIC DNA]</scope>
    <source>
        <strain evidence="9 10">HH</strain>
    </source>
</reference>
<evidence type="ECO:0000259" key="8">
    <source>
        <dbReference type="Pfam" id="PF02706"/>
    </source>
</evidence>
<dbReference type="Pfam" id="PF02706">
    <property type="entry name" value="Wzz"/>
    <property type="match status" value="1"/>
</dbReference>
<accession>A0A4Y7RC65</accession>
<protein>
    <submittedName>
        <fullName evidence="9">Capsular polysaccharide type 8 biosynthesis protein cap8A</fullName>
    </submittedName>
</protein>
<dbReference type="InterPro" id="IPR003856">
    <property type="entry name" value="LPS_length_determ_N"/>
</dbReference>
<name>A0A4Y7RC65_9FIRM</name>
<dbReference type="GO" id="GO:0005886">
    <property type="term" value="C:plasma membrane"/>
    <property type="evidence" value="ECO:0007669"/>
    <property type="project" value="UniProtKB-SubCell"/>
</dbReference>
<comment type="caution">
    <text evidence="9">The sequence shown here is derived from an EMBL/GenBank/DDBJ whole genome shotgun (WGS) entry which is preliminary data.</text>
</comment>
<dbReference type="Proteomes" id="UP000298324">
    <property type="component" value="Unassembled WGS sequence"/>
</dbReference>
<dbReference type="GO" id="GO:0004713">
    <property type="term" value="F:protein tyrosine kinase activity"/>
    <property type="evidence" value="ECO:0007669"/>
    <property type="project" value="TreeGrafter"/>
</dbReference>
<keyword evidence="5 7" id="KW-1133">Transmembrane helix</keyword>
<dbReference type="PANTHER" id="PTHR32309:SF13">
    <property type="entry name" value="FERRIC ENTEROBACTIN TRANSPORT PROTEIN FEPE"/>
    <property type="match status" value="1"/>
</dbReference>
<feature type="transmembrane region" description="Helical" evidence="7">
    <location>
        <begin position="161"/>
        <end position="183"/>
    </location>
</feature>
<dbReference type="EMBL" id="QFGA01000001">
    <property type="protein sequence ID" value="TEB06605.1"/>
    <property type="molecule type" value="Genomic_DNA"/>
</dbReference>
<dbReference type="InterPro" id="IPR050445">
    <property type="entry name" value="Bact_polysacc_biosynth/exp"/>
</dbReference>
<evidence type="ECO:0000313" key="9">
    <source>
        <dbReference type="EMBL" id="TEB06605.1"/>
    </source>
</evidence>
<feature type="domain" description="Polysaccharide chain length determinant N-terminal" evidence="8">
    <location>
        <begin position="2"/>
        <end position="85"/>
    </location>
</feature>
<keyword evidence="4 7" id="KW-0812">Transmembrane</keyword>
<evidence type="ECO:0000256" key="5">
    <source>
        <dbReference type="ARBA" id="ARBA00022989"/>
    </source>
</evidence>
<organism evidence="9 10">
    <name type="scientific">Pelotomaculum schinkii</name>
    <dbReference type="NCBI Taxonomy" id="78350"/>
    <lineage>
        <taxon>Bacteria</taxon>
        <taxon>Bacillati</taxon>
        <taxon>Bacillota</taxon>
        <taxon>Clostridia</taxon>
        <taxon>Eubacteriales</taxon>
        <taxon>Desulfotomaculaceae</taxon>
        <taxon>Pelotomaculum</taxon>
    </lineage>
</organism>
<dbReference type="PANTHER" id="PTHR32309">
    <property type="entry name" value="TYROSINE-PROTEIN KINASE"/>
    <property type="match status" value="1"/>
</dbReference>
<evidence type="ECO:0000256" key="3">
    <source>
        <dbReference type="ARBA" id="ARBA00022475"/>
    </source>
</evidence>
<sequence length="193" mass="21359">MIEILKKRLSLLMIIPIASIFTAAIISLLMAPVYLATTTIMVVNTTGEENPVSDYNFLNLNRQLVKTYGELATEQVILQEVTTQLNGITAIELADKITVTPVKDLELLRISVRDENPEIASFIANKIVDVLRKKTTQLYEKDNIKVVSYADIPVKPDQPDFLVNIAGAFLAGLIVAIIISFCLEEKLLKADQG</sequence>
<comment type="subcellular location">
    <subcellularLocation>
        <location evidence="1">Cell membrane</location>
        <topology evidence="1">Multi-pass membrane protein</topology>
    </subcellularLocation>
</comment>